<dbReference type="Proteomes" id="UP001175000">
    <property type="component" value="Unassembled WGS sequence"/>
</dbReference>
<dbReference type="EMBL" id="JAULSU010000001">
    <property type="protein sequence ID" value="KAK0633989.1"/>
    <property type="molecule type" value="Genomic_DNA"/>
</dbReference>
<comment type="caution">
    <text evidence="1">The sequence shown here is derived from an EMBL/GenBank/DDBJ whole genome shotgun (WGS) entry which is preliminary data.</text>
</comment>
<keyword evidence="2" id="KW-1185">Reference proteome</keyword>
<dbReference type="AlphaFoldDB" id="A0AA39XHA3"/>
<accession>A0AA39XHA3</accession>
<sequence>MIEPLASGDLGRWTPELETPRLMGQAWESPATNGKRGEHFTKNIRNHKEKWRQLFRNLLFRPGNEASEKFAEEHLRCSYATIYHSPPAARYLERLRRAPVANGIQHLGQEDFLDPIQAATKEFVHCLATWNDRFSRYSREYALGDVDAVIRGLDEHLIDLADGKFADADGPVNKESAKQARPLWALALV</sequence>
<gene>
    <name evidence="1" type="ORF">B0T14DRAFT_561517</name>
</gene>
<evidence type="ECO:0000313" key="1">
    <source>
        <dbReference type="EMBL" id="KAK0633989.1"/>
    </source>
</evidence>
<evidence type="ECO:0000313" key="2">
    <source>
        <dbReference type="Proteomes" id="UP001175000"/>
    </source>
</evidence>
<protein>
    <submittedName>
        <fullName evidence="1">Uncharacterized protein</fullName>
    </submittedName>
</protein>
<organism evidence="1 2">
    <name type="scientific">Immersiella caudata</name>
    <dbReference type="NCBI Taxonomy" id="314043"/>
    <lineage>
        <taxon>Eukaryota</taxon>
        <taxon>Fungi</taxon>
        <taxon>Dikarya</taxon>
        <taxon>Ascomycota</taxon>
        <taxon>Pezizomycotina</taxon>
        <taxon>Sordariomycetes</taxon>
        <taxon>Sordariomycetidae</taxon>
        <taxon>Sordariales</taxon>
        <taxon>Lasiosphaeriaceae</taxon>
        <taxon>Immersiella</taxon>
    </lineage>
</organism>
<name>A0AA39XHA3_9PEZI</name>
<proteinExistence type="predicted"/>
<reference evidence="1" key="1">
    <citation type="submission" date="2023-06" db="EMBL/GenBank/DDBJ databases">
        <title>Genome-scale phylogeny and comparative genomics of the fungal order Sordariales.</title>
        <authorList>
            <consortium name="Lawrence Berkeley National Laboratory"/>
            <person name="Hensen N."/>
            <person name="Bonometti L."/>
            <person name="Westerberg I."/>
            <person name="Brannstrom I.O."/>
            <person name="Guillou S."/>
            <person name="Cros-Aarteil S."/>
            <person name="Calhoun S."/>
            <person name="Haridas S."/>
            <person name="Kuo A."/>
            <person name="Mondo S."/>
            <person name="Pangilinan J."/>
            <person name="Riley R."/>
            <person name="Labutti K."/>
            <person name="Andreopoulos B."/>
            <person name="Lipzen A."/>
            <person name="Chen C."/>
            <person name="Yanf M."/>
            <person name="Daum C."/>
            <person name="Ng V."/>
            <person name="Clum A."/>
            <person name="Steindorff A."/>
            <person name="Ohm R."/>
            <person name="Martin F."/>
            <person name="Silar P."/>
            <person name="Natvig D."/>
            <person name="Lalanne C."/>
            <person name="Gautier V."/>
            <person name="Ament-Velasquez S.L."/>
            <person name="Kruys A."/>
            <person name="Hutchinson M.I."/>
            <person name="Powell A.J."/>
            <person name="Barry K."/>
            <person name="Miller A.N."/>
            <person name="Grigoriev I.V."/>
            <person name="Debuchy R."/>
            <person name="Gladieux P."/>
            <person name="Thoren M.H."/>
            <person name="Johannesson H."/>
        </authorList>
    </citation>
    <scope>NUCLEOTIDE SEQUENCE</scope>
    <source>
        <strain evidence="1">CBS 606.72</strain>
    </source>
</reference>